<dbReference type="Proteomes" id="UP000617145">
    <property type="component" value="Unassembled WGS sequence"/>
</dbReference>
<dbReference type="EMBL" id="BMJV01000002">
    <property type="protein sequence ID" value="GGG69042.1"/>
    <property type="molecule type" value="Genomic_DNA"/>
</dbReference>
<evidence type="ECO:0000313" key="2">
    <source>
        <dbReference type="Proteomes" id="UP000617145"/>
    </source>
</evidence>
<accession>A0A8J3EG51</accession>
<protein>
    <submittedName>
        <fullName evidence="1">Uncharacterized protein</fullName>
    </submittedName>
</protein>
<reference evidence="1" key="2">
    <citation type="submission" date="2020-09" db="EMBL/GenBank/DDBJ databases">
        <authorList>
            <person name="Sun Q."/>
            <person name="Zhou Y."/>
        </authorList>
    </citation>
    <scope>NUCLEOTIDE SEQUENCE</scope>
    <source>
        <strain evidence="1">CGMCC 1.15762</strain>
    </source>
</reference>
<reference evidence="1" key="1">
    <citation type="journal article" date="2014" name="Int. J. Syst. Evol. Microbiol.">
        <title>Complete genome sequence of Corynebacterium casei LMG S-19264T (=DSM 44701T), isolated from a smear-ripened cheese.</title>
        <authorList>
            <consortium name="US DOE Joint Genome Institute (JGI-PGF)"/>
            <person name="Walter F."/>
            <person name="Albersmeier A."/>
            <person name="Kalinowski J."/>
            <person name="Ruckert C."/>
        </authorList>
    </citation>
    <scope>NUCLEOTIDE SEQUENCE</scope>
    <source>
        <strain evidence="1">CGMCC 1.15762</strain>
    </source>
</reference>
<name>A0A8J3EG51_9RHOB</name>
<sequence>MKIGVGAIRALRDAGYLGHAKCVNADTNHRHTLITRTSIRDFEARFLTLGQLAKASKVAPIHLARRLDREGVPTVSCGGRHVRAYERSQVAAHGALIRSASYG</sequence>
<comment type="caution">
    <text evidence="1">The sequence shown here is derived from an EMBL/GenBank/DDBJ whole genome shotgun (WGS) entry which is preliminary data.</text>
</comment>
<keyword evidence="2" id="KW-1185">Reference proteome</keyword>
<gene>
    <name evidence="1" type="ORF">GCM10011415_15460</name>
</gene>
<dbReference type="AlphaFoldDB" id="A0A8J3EG51"/>
<proteinExistence type="predicted"/>
<organism evidence="1 2">
    <name type="scientific">Salipiger pallidus</name>
    <dbReference type="NCBI Taxonomy" id="1775170"/>
    <lineage>
        <taxon>Bacteria</taxon>
        <taxon>Pseudomonadati</taxon>
        <taxon>Pseudomonadota</taxon>
        <taxon>Alphaproteobacteria</taxon>
        <taxon>Rhodobacterales</taxon>
        <taxon>Roseobacteraceae</taxon>
        <taxon>Salipiger</taxon>
    </lineage>
</organism>
<evidence type="ECO:0000313" key="1">
    <source>
        <dbReference type="EMBL" id="GGG69042.1"/>
    </source>
</evidence>